<keyword evidence="2" id="KW-1185">Reference proteome</keyword>
<dbReference type="EMBL" id="JAHCVJ010000011">
    <property type="protein sequence ID" value="MBT0666347.1"/>
    <property type="molecule type" value="Genomic_DNA"/>
</dbReference>
<dbReference type="RefSeq" id="WP_214173122.1">
    <property type="nucleotide sequence ID" value="NZ_JAHCVJ010000011.1"/>
</dbReference>
<comment type="caution">
    <text evidence="1">The sequence shown here is derived from an EMBL/GenBank/DDBJ whole genome shotgun (WGS) entry which is preliminary data.</text>
</comment>
<protein>
    <submittedName>
        <fullName evidence="1">ArsR family transcriptional regulator</fullName>
    </submittedName>
</protein>
<gene>
    <name evidence="1" type="ORF">KI809_18725</name>
</gene>
<dbReference type="AlphaFoldDB" id="A0AAW4L862"/>
<name>A0AAW4L862_9BACT</name>
<reference evidence="1 2" key="1">
    <citation type="submission" date="2021-05" db="EMBL/GenBank/DDBJ databases">
        <title>The draft genome of Geobacter pelophilus DSM 12255.</title>
        <authorList>
            <person name="Xu Z."/>
            <person name="Masuda Y."/>
            <person name="Itoh H."/>
            <person name="Senoo K."/>
        </authorList>
    </citation>
    <scope>NUCLEOTIDE SEQUENCE [LARGE SCALE GENOMIC DNA]</scope>
    <source>
        <strain evidence="1 2">DSM 12255</strain>
    </source>
</reference>
<proteinExistence type="predicted"/>
<evidence type="ECO:0000313" key="1">
    <source>
        <dbReference type="EMBL" id="MBT0666347.1"/>
    </source>
</evidence>
<dbReference type="InterPro" id="IPR036390">
    <property type="entry name" value="WH_DNA-bd_sf"/>
</dbReference>
<accession>A0AAW4L862</accession>
<dbReference type="Proteomes" id="UP000811899">
    <property type="component" value="Unassembled WGS sequence"/>
</dbReference>
<evidence type="ECO:0000313" key="2">
    <source>
        <dbReference type="Proteomes" id="UP000811899"/>
    </source>
</evidence>
<sequence length="98" mass="10702">MSFSDLVTQDIRLVILRTLAETNGYSCNESIIHAILAKFGHKVSRDQVKNQLAWLEEQGLVTLETVVDIYVATITGRGVDIADGSATVPGVKRPHPRG</sequence>
<dbReference type="SUPFAM" id="SSF46785">
    <property type="entry name" value="Winged helix' DNA-binding domain"/>
    <property type="match status" value="1"/>
</dbReference>
<organism evidence="1 2">
    <name type="scientific">Geoanaerobacter pelophilus</name>
    <dbReference type="NCBI Taxonomy" id="60036"/>
    <lineage>
        <taxon>Bacteria</taxon>
        <taxon>Pseudomonadati</taxon>
        <taxon>Thermodesulfobacteriota</taxon>
        <taxon>Desulfuromonadia</taxon>
        <taxon>Geobacterales</taxon>
        <taxon>Geobacteraceae</taxon>
        <taxon>Geoanaerobacter</taxon>
    </lineage>
</organism>